<dbReference type="Proteomes" id="UP000269669">
    <property type="component" value="Unassembled WGS sequence"/>
</dbReference>
<dbReference type="RefSeq" id="WP_125484043.1">
    <property type="nucleotide sequence ID" value="NZ_RSDW01000001.1"/>
</dbReference>
<dbReference type="Pfam" id="PF00072">
    <property type="entry name" value="Response_reg"/>
    <property type="match status" value="1"/>
</dbReference>
<feature type="modified residue" description="4-aspartylphosphate" evidence="2">
    <location>
        <position position="53"/>
    </location>
</feature>
<evidence type="ECO:0000313" key="4">
    <source>
        <dbReference type="EMBL" id="RSL15283.1"/>
    </source>
</evidence>
<dbReference type="InterPro" id="IPR011006">
    <property type="entry name" value="CheY-like_superfamily"/>
</dbReference>
<keyword evidence="1 2" id="KW-0597">Phosphoprotein</keyword>
<name>A0A428MEI1_9BACT</name>
<dbReference type="CDD" id="cd17552">
    <property type="entry name" value="REC_RR468-like"/>
    <property type="match status" value="1"/>
</dbReference>
<dbReference type="PROSITE" id="PS50110">
    <property type="entry name" value="RESPONSE_REGULATORY"/>
    <property type="match status" value="1"/>
</dbReference>
<accession>A0A428MEI1</accession>
<dbReference type="OrthoDB" id="9790669at2"/>
<dbReference type="AlphaFoldDB" id="A0A428MEI1"/>
<dbReference type="PANTHER" id="PTHR44591:SF22">
    <property type="entry name" value="CHEY SUBFAMILY"/>
    <property type="match status" value="1"/>
</dbReference>
<dbReference type="Gene3D" id="3.40.50.2300">
    <property type="match status" value="1"/>
</dbReference>
<reference evidence="4 5" key="1">
    <citation type="submission" date="2018-12" db="EMBL/GenBank/DDBJ databases">
        <title>Sequencing of bacterial isolates from soil warming experiment in Harvard Forest, Massachusetts, USA.</title>
        <authorList>
            <person name="Deangelis K."/>
        </authorList>
    </citation>
    <scope>NUCLEOTIDE SEQUENCE [LARGE SCALE GENOMIC DNA]</scope>
    <source>
        <strain evidence="4 5">EB153</strain>
    </source>
</reference>
<evidence type="ECO:0000259" key="3">
    <source>
        <dbReference type="PROSITE" id="PS50110"/>
    </source>
</evidence>
<dbReference type="InterPro" id="IPR050595">
    <property type="entry name" value="Bact_response_regulator"/>
</dbReference>
<feature type="domain" description="Response regulatory" evidence="3">
    <location>
        <begin position="3"/>
        <end position="120"/>
    </location>
</feature>
<gene>
    <name evidence="4" type="ORF">EDE15_0767</name>
</gene>
<proteinExistence type="predicted"/>
<protein>
    <submittedName>
        <fullName evidence="4">Response regulator receiver domain-containing protein</fullName>
    </submittedName>
</protein>
<evidence type="ECO:0000256" key="1">
    <source>
        <dbReference type="ARBA" id="ARBA00022553"/>
    </source>
</evidence>
<dbReference type="SMART" id="SM00448">
    <property type="entry name" value="REC"/>
    <property type="match status" value="1"/>
</dbReference>
<dbReference type="SUPFAM" id="SSF52172">
    <property type="entry name" value="CheY-like"/>
    <property type="match status" value="1"/>
</dbReference>
<dbReference type="PANTHER" id="PTHR44591">
    <property type="entry name" value="STRESS RESPONSE REGULATOR PROTEIN 1"/>
    <property type="match status" value="1"/>
</dbReference>
<organism evidence="4 5">
    <name type="scientific">Edaphobacter aggregans</name>
    <dbReference type="NCBI Taxonomy" id="570835"/>
    <lineage>
        <taxon>Bacteria</taxon>
        <taxon>Pseudomonadati</taxon>
        <taxon>Acidobacteriota</taxon>
        <taxon>Terriglobia</taxon>
        <taxon>Terriglobales</taxon>
        <taxon>Acidobacteriaceae</taxon>
        <taxon>Edaphobacter</taxon>
    </lineage>
</organism>
<evidence type="ECO:0000313" key="5">
    <source>
        <dbReference type="Proteomes" id="UP000269669"/>
    </source>
</evidence>
<dbReference type="InterPro" id="IPR001789">
    <property type="entry name" value="Sig_transdc_resp-reg_receiver"/>
</dbReference>
<dbReference type="EMBL" id="RSDW01000001">
    <property type="protein sequence ID" value="RSL15283.1"/>
    <property type="molecule type" value="Genomic_DNA"/>
</dbReference>
<sequence>MRRILIIDDEDDIREVAALSLEATAGWEILTANSGAKGIDIAVAEQPDAILMDVMMPEVDGPTTFRNMQQNPAISSIPVLLLTAKVQGVDQRRFAGLGVAAVLFKPFDPLTLADQISEVLGWSKNSHSEQPVPSEPAV</sequence>
<comment type="caution">
    <text evidence="4">The sequence shown here is derived from an EMBL/GenBank/DDBJ whole genome shotgun (WGS) entry which is preliminary data.</text>
</comment>
<evidence type="ECO:0000256" key="2">
    <source>
        <dbReference type="PROSITE-ProRule" id="PRU00169"/>
    </source>
</evidence>
<dbReference type="GO" id="GO:0000160">
    <property type="term" value="P:phosphorelay signal transduction system"/>
    <property type="evidence" value="ECO:0007669"/>
    <property type="project" value="InterPro"/>
</dbReference>
<keyword evidence="5" id="KW-1185">Reference proteome</keyword>